<feature type="compositionally biased region" description="Basic and acidic residues" evidence="1">
    <location>
        <begin position="1"/>
        <end position="26"/>
    </location>
</feature>
<reference evidence="2" key="1">
    <citation type="submission" date="2020-02" db="EMBL/GenBank/DDBJ databases">
        <authorList>
            <person name="Meier V. D."/>
        </authorList>
    </citation>
    <scope>NUCLEOTIDE SEQUENCE</scope>
    <source>
        <strain evidence="2">AVDCRST_MAG55</strain>
    </source>
</reference>
<feature type="non-terminal residue" evidence="2">
    <location>
        <position position="38"/>
    </location>
</feature>
<dbReference type="AlphaFoldDB" id="A0A6J4P3M3"/>
<proteinExistence type="predicted"/>
<accession>A0A6J4P3M3</accession>
<protein>
    <submittedName>
        <fullName evidence="2">Uncharacterized protein</fullName>
    </submittedName>
</protein>
<gene>
    <name evidence="2" type="ORF">AVDCRST_MAG55-856</name>
</gene>
<sequence>GRRKGQEHDQRDRSAVYRRGGRDSDGARNGIRRRTHAL</sequence>
<feature type="region of interest" description="Disordered" evidence="1">
    <location>
        <begin position="1"/>
        <end position="38"/>
    </location>
</feature>
<feature type="non-terminal residue" evidence="2">
    <location>
        <position position="1"/>
    </location>
</feature>
<evidence type="ECO:0000256" key="1">
    <source>
        <dbReference type="SAM" id="MobiDB-lite"/>
    </source>
</evidence>
<evidence type="ECO:0000313" key="2">
    <source>
        <dbReference type="EMBL" id="CAA9403939.1"/>
    </source>
</evidence>
<organism evidence="2">
    <name type="scientific">uncultured Rubrobacteraceae bacterium</name>
    <dbReference type="NCBI Taxonomy" id="349277"/>
    <lineage>
        <taxon>Bacteria</taxon>
        <taxon>Bacillati</taxon>
        <taxon>Actinomycetota</taxon>
        <taxon>Rubrobacteria</taxon>
        <taxon>Rubrobacterales</taxon>
        <taxon>Rubrobacteraceae</taxon>
        <taxon>environmental samples</taxon>
    </lineage>
</organism>
<name>A0A6J4P3M3_9ACTN</name>
<dbReference type="EMBL" id="CADCUZ010000034">
    <property type="protein sequence ID" value="CAA9403939.1"/>
    <property type="molecule type" value="Genomic_DNA"/>
</dbReference>